<evidence type="ECO:0000313" key="1">
    <source>
        <dbReference type="EMBL" id="AUZ44254.1"/>
    </source>
</evidence>
<dbReference type="Proteomes" id="UP000239888">
    <property type="component" value="Chromosome"/>
</dbReference>
<dbReference type="AlphaFoldDB" id="A0A2L0RR53"/>
<proteinExistence type="predicted"/>
<evidence type="ECO:0000313" key="2">
    <source>
        <dbReference type="Proteomes" id="UP000239888"/>
    </source>
</evidence>
<dbReference type="KEGG" id="poi:BOP93_01280"/>
<organism evidence="1 2">
    <name type="scientific">Pseudomonas orientalis</name>
    <dbReference type="NCBI Taxonomy" id="76758"/>
    <lineage>
        <taxon>Bacteria</taxon>
        <taxon>Pseudomonadati</taxon>
        <taxon>Pseudomonadota</taxon>
        <taxon>Gammaproteobacteria</taxon>
        <taxon>Pseudomonadales</taxon>
        <taxon>Pseudomonadaceae</taxon>
        <taxon>Pseudomonas</taxon>
    </lineage>
</organism>
<dbReference type="RefSeq" id="WP_104501291.1">
    <property type="nucleotide sequence ID" value="NZ_CP018049.1"/>
</dbReference>
<name>A0A2L0RR53_9PSED</name>
<protein>
    <submittedName>
        <fullName evidence="1">Uncharacterized protein</fullName>
    </submittedName>
</protein>
<accession>A0A2L0RR53</accession>
<sequence>MNIERTQYIGHYGITFTVIRLTVMPNNRQELATLCLLEVKASAIEVRLRLQKLYEKMLARDLPCVMTVAVSKPLTRKHADSLNNRNNLIKEIISGAIASPVGVISSNAESIVENAVSDLISRALRNFHSADIIIGLDAQVSGGIGPQRSSVSMHVYSNEP</sequence>
<reference evidence="1 2" key="1">
    <citation type="journal article" date="2018" name="Front. Microbiol.">
        <title>Pseudomonas orientalis F9: A Potent Antagonist against Phytopathogens with Phytotoxic Effect in the Apple Flower.</title>
        <authorList>
            <person name="Zengerer V."/>
            <person name="Schmid M."/>
            <person name="Bieri M."/>
            <person name="Muller D.C."/>
            <person name="Remus-Emsermann M.N.P."/>
            <person name="Ahrens C.H."/>
            <person name="Pelludat C."/>
        </authorList>
    </citation>
    <scope>NUCLEOTIDE SEQUENCE [LARGE SCALE GENOMIC DNA]</scope>
    <source>
        <strain evidence="1 2">F9</strain>
    </source>
</reference>
<gene>
    <name evidence="1" type="ORF">BOP93_01280</name>
</gene>
<dbReference type="EMBL" id="CP018049">
    <property type="protein sequence ID" value="AUZ44254.1"/>
    <property type="molecule type" value="Genomic_DNA"/>
</dbReference>